<organism evidence="8 9">
    <name type="scientific">Blattamonas nauphoetae</name>
    <dbReference type="NCBI Taxonomy" id="2049346"/>
    <lineage>
        <taxon>Eukaryota</taxon>
        <taxon>Metamonada</taxon>
        <taxon>Preaxostyla</taxon>
        <taxon>Oxymonadida</taxon>
        <taxon>Blattamonas</taxon>
    </lineage>
</organism>
<dbReference type="PANTHER" id="PTHR13715:SF99">
    <property type="entry name" value="INOSITOL 1,4,5-TRISPHOSPHATE RECEPTOR-LIKE PROTEIN A"/>
    <property type="match status" value="1"/>
</dbReference>
<keyword evidence="3 6" id="KW-1133">Transmembrane helix</keyword>
<feature type="compositionally biased region" description="Polar residues" evidence="5">
    <location>
        <begin position="3236"/>
        <end position="3249"/>
    </location>
</feature>
<comment type="subcellular location">
    <subcellularLocation>
        <location evidence="1">Membrane</location>
        <topology evidence="1">Multi-pass membrane protein</topology>
    </subcellularLocation>
</comment>
<dbReference type="Gene3D" id="1.10.287.70">
    <property type="match status" value="1"/>
</dbReference>
<feature type="domain" description="NTF2" evidence="7">
    <location>
        <begin position="26"/>
        <end position="164"/>
    </location>
</feature>
<gene>
    <name evidence="8" type="ORF">BLNAU_6456</name>
</gene>
<feature type="transmembrane region" description="Helical" evidence="6">
    <location>
        <begin position="3009"/>
        <end position="3035"/>
    </location>
</feature>
<dbReference type="EMBL" id="JARBJD010000036">
    <property type="protein sequence ID" value="KAK2958687.1"/>
    <property type="molecule type" value="Genomic_DNA"/>
</dbReference>
<feature type="transmembrane region" description="Helical" evidence="6">
    <location>
        <begin position="2928"/>
        <end position="2948"/>
    </location>
</feature>
<dbReference type="InterPro" id="IPR013662">
    <property type="entry name" value="RIH_assoc-dom"/>
</dbReference>
<comment type="caution">
    <text evidence="8">The sequence shown here is derived from an EMBL/GenBank/DDBJ whole genome shotgun (WGS) entry which is preliminary data.</text>
</comment>
<dbReference type="Gene3D" id="3.10.450.50">
    <property type="match status" value="1"/>
</dbReference>
<proteinExistence type="predicted"/>
<dbReference type="Pfam" id="PF08454">
    <property type="entry name" value="RIH_assoc"/>
    <property type="match status" value="1"/>
</dbReference>
<dbReference type="InterPro" id="IPR018222">
    <property type="entry name" value="Nuclear_transport_factor_2_euk"/>
</dbReference>
<dbReference type="PROSITE" id="PS50177">
    <property type="entry name" value="NTF2_DOMAIN"/>
    <property type="match status" value="1"/>
</dbReference>
<evidence type="ECO:0000256" key="2">
    <source>
        <dbReference type="ARBA" id="ARBA00022692"/>
    </source>
</evidence>
<dbReference type="Pfam" id="PF00520">
    <property type="entry name" value="Ion_trans"/>
    <property type="match status" value="1"/>
</dbReference>
<accession>A0ABQ9Y4L8</accession>
<feature type="transmembrane region" description="Helical" evidence="6">
    <location>
        <begin position="2747"/>
        <end position="2766"/>
    </location>
</feature>
<sequence length="3301" mass="374135">MDISQPIQNQQANQLILEKVNESCQLGSEFILQFYNLYDANREQLKSLFAPGSHYFFRGNSFPNDRCDIPSLLSTLPPSKHDLFSFDSQPIFDQNYQWIALQLTIRGTVHLADAKTRHWILEPIDPQVEMEQQQTHAKQSFVDGLYLSARDTSLHQITGSLLTANAQEVINSNPYFSKVTSLNQVATQSVLNENNWELPFRFADVFVLENAQDSSSVILPHDFKYKNALRYGCDIHIRHLESGYYLSFDEITYQKKADERKKVELGLTLPDDGKPQKTSDELPQLLSFIPPRSFIEHLPLPSDTVWTVVPYITSSDNLTTMTKADDGSYINITSLASLNGLPVSMSHSFGLKHRDTGQLIAFSPSLPGENGSAFKSTIRLPGSEPKEGSLSLAFPPNHPSIPSSTSPDYSPVQHHCLPINVYPVKESWLSLYYEAIPIVHRLRNIKSLLYSSTVSQKTSTFHPIAVIESLPQLSILVARLLSFLSPTCTVPDFETFFTTQQLHQIKPHSQLQDDITLLEQGPKISSCLAPSISSRSFPFSERQRCLIELGVHTDLVFILSHITDTNPNSSLYYPNVYHPDTPETHVFPDANVTNAMMFFFKISFRCLTHLCIGNETTAMVVFPHFNKLLDEIELLGSMNSESYSSDIEVDATFFLPNTIQPAENEVRDPVLSLLDFTKGKMDASSYWKVGWKDLYNFPSYFILFPSFLDLLLASYLSSEQVRAQTVLEFLNRMTSLITLLFPGMCYFATHAQEEANSALLLVDEWTSSIHSFVAALLQKTMFCLMSICTDRVLIHQKSEEFSHSITLFKQGFFVAGCIKSRKKELSEKTSESHTRETEINDQEEQVRDEEESFYGNTGDDVLKTQVEIVLPQQYSSFDNMKELFHFYSELLLIPIRNKSTINTSSSQREASRYHYSEILAPVVAGSFYSFRTLCKATSQSLVSPLFQDYVDPSSKKFSLSFSSDFGTAPKLEDNLIGGPRHLISIILSRFSTFAIFLSLTGVPSVVNKVRELFSAGMLLPIISSQRGTEDKFYPIHIRTKASQLLSSLYIDHHNKNNPDLQKQTDQRTDPLAFVSGDTNDSDLFDQNSDLPILFWNDTSVKKKPGQNAKTPVSDEQKTRVQSFQALCRVIGNIRHSIYHIVEDETQQQQGKEMFQSNTIVSSIESELLFTDHCLVNVTRLLRDRQCSLDSLDPAEKKTIFHQLRLFLVDDYSPRTRNEIKQRPDEIKVKTGLFSKQKTIQQERTPRIYTSNNVLEYIDLTDFGHAKPNHKPTKEGSRSKGKDSSLEPNENYRKPLPQMLQNSVDSLKANIAQLFFLIEKQYSNNRIREVFRLCKSAKTNDDNDAVGDDDDTVALEGKDLVTPSLIKTVVGVVQRESITDLAGSFQPAVERLLLSSSLDLNRLGLQLHFTTTNPLRALFNQLKHTTLAARDGTADDWKKVVRLGKILSTPHFIKGLTDIGTGATKKQSSSSYSSATSTTLQPEDVYELCTLQVAEYLHFLRGAKPPTSRDREIQAPLDMVVKSALNLSSPARPAVMELSFLVKLPHQFCTLLSIPYSPELRPLFQLLVSGIRLFITDEMQDSQFIVPFIPLLIDLVPVEIKIEQVLCEVFNTASLSMFQLGNENPQSDERTTSQSSNSSHKISDSSIVRIFERISTNPLPKCASKYCMILSSLCHSSNGTPRVQIQQATLHFFRSSVGYRQLVLARIHAFKQCDIIHQNARQRAQVDPNADYHIALIKLLTAMCVGGFSEGAEYITLIFPLATIQKVITKMTMQQTEKLELLKALLSLMSTAYLDPHLDHRHTEDKDILIRTAHTLNHCIDYIIQLKGVTSHMSLLSDYLIPAIEPYIRLYDKSFWTLEQKETIKTNCKTLNDSLRSMSKIVTNSKLVDSIQSLRVQINRVIGKSDVVDTVAPVQAGAHAEKTLIIDDPKSVEGIWLSFCHEMKVQLSGQMKRTRYKSFQTLVEMGRQSTRIYKHITNVLVYPQIKMKQMMNQRAATQNEQMVMIVSLSDYTLMRSSRALSVMTSDIPPTNSQLLLDILDFLTLFVSPPIDSLVDERNPKKAERLREKTEKKRDEDLYEWQCYSSANGAAAAVVLMDAKSGPKVDASRMRVLEALLRDGNVNVQEVTLSALQGDLEITEEPPLVNDEDLASRGEASEHVPQATDIELSQAFLQEERKQREIETLFQLPSRSTKEVIRSVLQNKGNDFMTLLSTSHNIQPLSCPEDYEITVNTSQKSKLAAILQSFPFYGGAEDLKKNDTKPIGLLLSLKRLLESHIRVHQSCPWWERGISANPRHSKQDISQMISFEGISKEVITIESALSFIQQLCEGHNITSQNIFREQSNSSIDIIGLIVRYLGLLIPPMIPNSLAELESGISSKLDRRGTQRWLIHITIVIRTLTEALQGPCHQNQQEITDTEEGRNTLIRLFQMQGDFSVMVKMSEDGNPIFEPSEDLLKHLQRLDEKSHPNDDSPYKKLNKENMAFRILRSSFTERELHAAAITLALACLEGPIGRMNSKELQNDPTIEMVLNARLIIQYVLLQDKKVASGRHWRLHRDLKSEATKLFIFHKLLDDGKELASEEQLGHQENALRDTGAQKEDSTALLSQDATEKHLSLTQPNFRSLCIETLPPEITSYFSQAISSIEIVRDGILQRIYFPLNPVSSELKKDDQYKMLYDSGSGTITETHKKYQELCEEYREINHLRYKLSHTQPSATKNAETRVVSVLSKQLDGDLSEKDEYFSIDDTRTSALVRFFKGFFYGIGRFFTYLRLGILRTGMMAFVRIIMNLVSLALNVMMVLEDAIPSLLQVSFWPNIKLGLSIASIVLSLALLVFRFFLEFSVIAQQRYVRRVRKKKLRDPNYKPNAITRGITWLMSLFLQSNLYLTLLFVGSAIIGQWFHPIFHSILLFDIFSQNKIMMDALHSISSSARQLLMTGTVFIAVLFFFAVWATVSFSKIFLYDESRPPTPDNQVCASLTTCVIALIGQFPTQGEWLMWRSLYGESDVGNSWGARIYSFIYVILNYIITMLILFNILSGIIIDTFSKTREEEAKTTEQLESNCFVCGLSSEFLGENGIDVKKHRENEHDPMRYFHFYVYLYEYKNAGNELELNGDEDYMLAKYEETDTSFFPVSQTFALERATVDATDDEIDELPASLLAVGQLLGSDDDTSLQILQTLDKEMDSLAGMIKRYLAMIKSGQTQLDTKLVKLVQKYDPKLSKQLRQPVQTPKSPPLPTIVVDTPTPQVAPTKPVQSQPTPPSHLQAPPRSESSTPALEESPEEEHIITYTQSKDQKKTRNPFSRMFKRK</sequence>
<dbReference type="Proteomes" id="UP001281761">
    <property type="component" value="Unassembled WGS sequence"/>
</dbReference>
<evidence type="ECO:0000256" key="3">
    <source>
        <dbReference type="ARBA" id="ARBA00022989"/>
    </source>
</evidence>
<evidence type="ECO:0000256" key="4">
    <source>
        <dbReference type="ARBA" id="ARBA00023136"/>
    </source>
</evidence>
<dbReference type="InterPro" id="IPR015925">
    <property type="entry name" value="Ryanodine_IP3_receptor"/>
</dbReference>
<feature type="region of interest" description="Disordered" evidence="5">
    <location>
        <begin position="825"/>
        <end position="847"/>
    </location>
</feature>
<feature type="region of interest" description="Disordered" evidence="5">
    <location>
        <begin position="1620"/>
        <end position="1640"/>
    </location>
</feature>
<dbReference type="PANTHER" id="PTHR13715">
    <property type="entry name" value="RYANODINE RECEPTOR AND IP3 RECEPTOR"/>
    <property type="match status" value="1"/>
</dbReference>
<protein>
    <submittedName>
        <fullName evidence="8">Inositol 1,4,5-trisphosphate receptor itr-1</fullName>
    </submittedName>
</protein>
<feature type="region of interest" description="Disordered" evidence="5">
    <location>
        <begin position="1264"/>
        <end position="1293"/>
    </location>
</feature>
<keyword evidence="4 6" id="KW-0472">Membrane</keyword>
<reference evidence="8 9" key="1">
    <citation type="journal article" date="2022" name="bioRxiv">
        <title>Genomics of Preaxostyla Flagellates Illuminates Evolutionary Transitions and the Path Towards Mitochondrial Loss.</title>
        <authorList>
            <person name="Novak L.V.F."/>
            <person name="Treitli S.C."/>
            <person name="Pyrih J."/>
            <person name="Halakuc P."/>
            <person name="Pipaliya S.V."/>
            <person name="Vacek V."/>
            <person name="Brzon O."/>
            <person name="Soukal P."/>
            <person name="Eme L."/>
            <person name="Dacks J.B."/>
            <person name="Karnkowska A."/>
            <person name="Elias M."/>
            <person name="Hampl V."/>
        </authorList>
    </citation>
    <scope>NUCLEOTIDE SEQUENCE [LARGE SCALE GENOMIC DNA]</scope>
    <source>
        <strain evidence="8">NAU3</strain>
        <tissue evidence="8">Gut</tissue>
    </source>
</reference>
<dbReference type="InterPro" id="IPR005821">
    <property type="entry name" value="Ion_trans_dom"/>
</dbReference>
<keyword evidence="8" id="KW-0675">Receptor</keyword>
<evidence type="ECO:0000259" key="7">
    <source>
        <dbReference type="PROSITE" id="PS50177"/>
    </source>
</evidence>
<evidence type="ECO:0000313" key="9">
    <source>
        <dbReference type="Proteomes" id="UP001281761"/>
    </source>
</evidence>
<dbReference type="SUPFAM" id="SSF54427">
    <property type="entry name" value="NTF2-like"/>
    <property type="match status" value="1"/>
</dbReference>
<evidence type="ECO:0000256" key="5">
    <source>
        <dbReference type="SAM" id="MobiDB-lite"/>
    </source>
</evidence>
<feature type="transmembrane region" description="Helical" evidence="6">
    <location>
        <begin position="2778"/>
        <end position="2796"/>
    </location>
</feature>
<feature type="region of interest" description="Disordered" evidence="5">
    <location>
        <begin position="3214"/>
        <end position="3301"/>
    </location>
</feature>
<evidence type="ECO:0000256" key="1">
    <source>
        <dbReference type="ARBA" id="ARBA00004141"/>
    </source>
</evidence>
<evidence type="ECO:0000313" key="8">
    <source>
        <dbReference type="EMBL" id="KAK2958687.1"/>
    </source>
</evidence>
<dbReference type="InterPro" id="IPR032710">
    <property type="entry name" value="NTF2-like_dom_sf"/>
</dbReference>
<keyword evidence="9" id="KW-1185">Reference proteome</keyword>
<name>A0ABQ9Y4L8_9EUKA</name>
<feature type="transmembrane region" description="Helical" evidence="6">
    <location>
        <begin position="2816"/>
        <end position="2841"/>
    </location>
</feature>
<evidence type="ECO:0000256" key="6">
    <source>
        <dbReference type="SAM" id="Phobius"/>
    </source>
</evidence>
<feature type="compositionally biased region" description="Basic and acidic residues" evidence="5">
    <location>
        <begin position="825"/>
        <end position="838"/>
    </location>
</feature>
<keyword evidence="2 6" id="KW-0812">Transmembrane</keyword>
<feature type="compositionally biased region" description="Basic and acidic residues" evidence="5">
    <location>
        <begin position="1271"/>
        <end position="1292"/>
    </location>
</feature>